<sequence length="145" mass="15755">MTIPVTVNSKAGPWLWNNTTLNTAYQYGVSDHIAPSTINSSSGLDFTAGNTLTINYFNGKTNASGASPEVDAKGYFGSPSTYITNDFGGTSGLGFPSKYMTADWDTYLNQLVGTFADATGAIIYDGTFRMRQFHFPQKTRLSWFG</sequence>
<dbReference type="AlphaFoldDB" id="A0A857CYB9"/>
<gene>
    <name evidence="1" type="ORF">GQR42_00800</name>
</gene>
<evidence type="ECO:0000313" key="1">
    <source>
        <dbReference type="EMBL" id="QGZ88386.1"/>
    </source>
</evidence>
<reference evidence="1 2" key="1">
    <citation type="submission" date="2019-12" db="EMBL/GenBank/DDBJ databases">
        <title>Complete genome sequence of Microcystis aeruginosa strain FD4.</title>
        <authorList>
            <person name="Urakawa H."/>
        </authorList>
    </citation>
    <scope>NUCLEOTIDE SEQUENCE [LARGE SCALE GENOMIC DNA]</scope>
    <source>
        <strain evidence="1 2">FD4</strain>
    </source>
</reference>
<dbReference type="RefSeq" id="WP_158198532.1">
    <property type="nucleotide sequence ID" value="NZ_CP046973.1"/>
</dbReference>
<accession>A0A857CYB9</accession>
<dbReference type="Proteomes" id="UP000438345">
    <property type="component" value="Chromosome"/>
</dbReference>
<proteinExistence type="predicted"/>
<evidence type="ECO:0000313" key="2">
    <source>
        <dbReference type="Proteomes" id="UP000438345"/>
    </source>
</evidence>
<dbReference type="EMBL" id="CP046973">
    <property type="protein sequence ID" value="QGZ88386.1"/>
    <property type="molecule type" value="Genomic_DNA"/>
</dbReference>
<protein>
    <submittedName>
        <fullName evidence="1">Uncharacterized protein</fullName>
    </submittedName>
</protein>
<organism evidence="1 2">
    <name type="scientific">Microcystis aeruginosa FD4</name>
    <dbReference type="NCBI Taxonomy" id="2686288"/>
    <lineage>
        <taxon>Bacteria</taxon>
        <taxon>Bacillati</taxon>
        <taxon>Cyanobacteriota</taxon>
        <taxon>Cyanophyceae</taxon>
        <taxon>Oscillatoriophycideae</taxon>
        <taxon>Chroococcales</taxon>
        <taxon>Microcystaceae</taxon>
        <taxon>Microcystis</taxon>
    </lineage>
</organism>
<name>A0A857CYB9_MICAE</name>